<keyword evidence="4" id="KW-1185">Reference proteome</keyword>
<name>A0ABT3VBC8_9ACTN</name>
<proteinExistence type="predicted"/>
<reference evidence="3" key="1">
    <citation type="journal article" date="2022" name="bioRxiv">
        <title>Discovery and biosynthetic assessment of Streptomyces ortus sp nov. isolated from a deep-sea sponge.</title>
        <authorList>
            <person name="Williams S.E."/>
        </authorList>
    </citation>
    <scope>NUCLEOTIDE SEQUENCE</scope>
    <source>
        <strain evidence="3">A15ISP2-DRY2</strain>
    </source>
</reference>
<feature type="transmembrane region" description="Helical" evidence="2">
    <location>
        <begin position="96"/>
        <end position="118"/>
    </location>
</feature>
<feature type="transmembrane region" description="Helical" evidence="2">
    <location>
        <begin position="212"/>
        <end position="230"/>
    </location>
</feature>
<protein>
    <submittedName>
        <fullName evidence="3">ABC transporter</fullName>
    </submittedName>
</protein>
<feature type="transmembrane region" description="Helical" evidence="2">
    <location>
        <begin position="316"/>
        <end position="336"/>
    </location>
</feature>
<dbReference type="Proteomes" id="UP001165590">
    <property type="component" value="Unassembled WGS sequence"/>
</dbReference>
<dbReference type="RefSeq" id="WP_267029678.1">
    <property type="nucleotide sequence ID" value="NZ_JAIFZO010000002.1"/>
</dbReference>
<evidence type="ECO:0000313" key="4">
    <source>
        <dbReference type="Proteomes" id="UP001165590"/>
    </source>
</evidence>
<comment type="caution">
    <text evidence="3">The sequence shown here is derived from an EMBL/GenBank/DDBJ whole genome shotgun (WGS) entry which is preliminary data.</text>
</comment>
<dbReference type="EMBL" id="JAIFZO010000002">
    <property type="protein sequence ID" value="MCX4237252.1"/>
    <property type="molecule type" value="Genomic_DNA"/>
</dbReference>
<evidence type="ECO:0000313" key="3">
    <source>
        <dbReference type="EMBL" id="MCX4237252.1"/>
    </source>
</evidence>
<keyword evidence="2" id="KW-1133">Transmembrane helix</keyword>
<feature type="transmembrane region" description="Helical" evidence="2">
    <location>
        <begin position="46"/>
        <end position="64"/>
    </location>
</feature>
<accession>A0ABT3VBC8</accession>
<feature type="region of interest" description="Disordered" evidence="1">
    <location>
        <begin position="1"/>
        <end position="26"/>
    </location>
</feature>
<evidence type="ECO:0000256" key="2">
    <source>
        <dbReference type="SAM" id="Phobius"/>
    </source>
</evidence>
<feature type="compositionally biased region" description="Polar residues" evidence="1">
    <location>
        <begin position="1"/>
        <end position="10"/>
    </location>
</feature>
<sequence length="342" mass="36597">MSAMTDTGSPHGQAPAGPSRTGSGAGRGIGLRLRGMKWLIWRQHRAAYWTLLATTLVAVAVMVYERDQMVTYLEGYGWPRLKPGWEERFDKVSLGLFAQLIGFTPIVIGVFLGAPLLAGDLESGTAKLVTTQSASRVRWLTTKLGMTALVVGTSTAALSAAFTWWWSPVKSSSSVMDWSDGTAFDSSGPVPVGLTLLTLIGGVAIGMLLRRTLLSMVVTLGFAVAVQVVWSRFRMSLGDAVTVNTGKGVGDDAFPKLPDSAHVLDQSYVTSSGDHIGWGSCSEATEKATNACLDKAQVVGWHIEYIPITQMSSMQWLGTSLLLALTAGVTAFVVLWGRKRVV</sequence>
<evidence type="ECO:0000256" key="1">
    <source>
        <dbReference type="SAM" id="MobiDB-lite"/>
    </source>
</evidence>
<keyword evidence="2" id="KW-0812">Transmembrane</keyword>
<organism evidence="3 4">
    <name type="scientific">Streptomyces ortus</name>
    <dbReference type="NCBI Taxonomy" id="2867268"/>
    <lineage>
        <taxon>Bacteria</taxon>
        <taxon>Bacillati</taxon>
        <taxon>Actinomycetota</taxon>
        <taxon>Actinomycetes</taxon>
        <taxon>Kitasatosporales</taxon>
        <taxon>Streptomycetaceae</taxon>
        <taxon>Streptomyces</taxon>
    </lineage>
</organism>
<keyword evidence="2" id="KW-0472">Membrane</keyword>
<feature type="transmembrane region" description="Helical" evidence="2">
    <location>
        <begin position="144"/>
        <end position="166"/>
    </location>
</feature>
<gene>
    <name evidence="3" type="ORF">K3769_31685</name>
</gene>
<feature type="transmembrane region" description="Helical" evidence="2">
    <location>
        <begin position="186"/>
        <end position="205"/>
    </location>
</feature>